<sequence>MQTSYQIHKKKIGLFLGVLLSVLCFAFNLFELSYEANQVLSITILMIIWWIFEAMPMPVVALIPIVLFPSLNIAPLKEVAMGYADPIVFLFMGGFFIALAIEKWNLHKRMALGIILITGTNGNRIILGFIMATGFLSLWLSNTATTMMMFPIAVSVIHTIKDHNKDEKSTTNFSLALMLSIAYASNFALGTIIATPPNVAYVGYIKDRFNYTISFVDWLLLFMPLTLLLLLILYGVLVKIMFPNNIKHSAEASSAIKKSQKQLGFMSTPEWRVLLIFSVTILLWITKDLINAAQSYLVLDDTIIAMLGGILLFLTSSGNKETGNSERLMSWPDVQHMAWDVLLLFGGGIALANALEASQLVHELGSSLASVTTNNLFIIILVVTTIAVFLSEVISNLALVIILSPVVTSLALSLNINPLILGIPMTLGASCACMLPMGTPPNAIVFAKGHIKLQHMMRTGLVLNIICIILITVFTWLFLPLVLGMKLL</sequence>
<dbReference type="GO" id="GO:0005886">
    <property type="term" value="C:plasma membrane"/>
    <property type="evidence" value="ECO:0007669"/>
    <property type="project" value="TreeGrafter"/>
</dbReference>
<reference evidence="7" key="1">
    <citation type="submission" date="2016-10" db="EMBL/GenBank/DDBJ databases">
        <authorList>
            <person name="Varghese N."/>
            <person name="Submissions S."/>
        </authorList>
    </citation>
    <scope>NUCLEOTIDE SEQUENCE [LARGE SCALE GENOMIC DNA]</scope>
    <source>
        <strain evidence="7">DSM 17934</strain>
    </source>
</reference>
<feature type="transmembrane region" description="Helical" evidence="5">
    <location>
        <begin position="367"/>
        <end position="390"/>
    </location>
</feature>
<dbReference type="RefSeq" id="WP_091306978.1">
    <property type="nucleotide sequence ID" value="NZ_CBCSJU010000001.1"/>
</dbReference>
<feature type="transmembrane region" description="Helical" evidence="5">
    <location>
        <begin position="263"/>
        <end position="285"/>
    </location>
</feature>
<name>A0A1H6QNS1_9FLAO</name>
<accession>A0A1H6QNS1</accession>
<protein>
    <submittedName>
        <fullName evidence="6">Solute carrier family 13 (Sodium-dependent dicarboxylate transporter), member 2/3/5</fullName>
    </submittedName>
</protein>
<keyword evidence="4 5" id="KW-0472">Membrane</keyword>
<dbReference type="Proteomes" id="UP000199702">
    <property type="component" value="Unassembled WGS sequence"/>
</dbReference>
<dbReference type="PANTHER" id="PTHR10283:SF82">
    <property type="entry name" value="SOLUTE CARRIER FAMILY 13 MEMBER 2"/>
    <property type="match status" value="1"/>
</dbReference>
<evidence type="ECO:0000313" key="7">
    <source>
        <dbReference type="Proteomes" id="UP000199702"/>
    </source>
</evidence>
<organism evidence="6 7">
    <name type="scientific">Flavobacterium terrigena</name>
    <dbReference type="NCBI Taxonomy" id="402734"/>
    <lineage>
        <taxon>Bacteria</taxon>
        <taxon>Pseudomonadati</taxon>
        <taxon>Bacteroidota</taxon>
        <taxon>Flavobacteriia</taxon>
        <taxon>Flavobacteriales</taxon>
        <taxon>Flavobacteriaceae</taxon>
        <taxon>Flavobacterium</taxon>
    </lineage>
</organism>
<feature type="transmembrane region" description="Helical" evidence="5">
    <location>
        <begin position="337"/>
        <end position="355"/>
    </location>
</feature>
<feature type="transmembrane region" description="Helical" evidence="5">
    <location>
        <begin position="297"/>
        <end position="316"/>
    </location>
</feature>
<feature type="transmembrane region" description="Helical" evidence="5">
    <location>
        <begin position="460"/>
        <end position="483"/>
    </location>
</feature>
<dbReference type="GO" id="GO:0008514">
    <property type="term" value="F:organic anion transmembrane transporter activity"/>
    <property type="evidence" value="ECO:0007669"/>
    <property type="project" value="UniProtKB-ARBA"/>
</dbReference>
<evidence type="ECO:0000256" key="2">
    <source>
        <dbReference type="ARBA" id="ARBA00022692"/>
    </source>
</evidence>
<evidence type="ECO:0000313" key="6">
    <source>
        <dbReference type="EMBL" id="SEI40622.1"/>
    </source>
</evidence>
<dbReference type="InterPro" id="IPR001898">
    <property type="entry name" value="SLC13A/DASS"/>
</dbReference>
<dbReference type="OrthoDB" id="9766267at2"/>
<comment type="subcellular location">
    <subcellularLocation>
        <location evidence="1">Membrane</location>
        <topology evidence="1">Multi-pass membrane protein</topology>
    </subcellularLocation>
</comment>
<evidence type="ECO:0000256" key="3">
    <source>
        <dbReference type="ARBA" id="ARBA00022989"/>
    </source>
</evidence>
<dbReference type="EMBL" id="FNYA01000001">
    <property type="protein sequence ID" value="SEI40622.1"/>
    <property type="molecule type" value="Genomic_DNA"/>
</dbReference>
<proteinExistence type="predicted"/>
<gene>
    <name evidence="6" type="ORF">SAMN05660918_0384</name>
</gene>
<dbReference type="AlphaFoldDB" id="A0A1H6QNS1"/>
<feature type="transmembrane region" description="Helical" evidence="5">
    <location>
        <begin position="420"/>
        <end position="439"/>
    </location>
</feature>
<feature type="transmembrane region" description="Helical" evidence="5">
    <location>
        <begin position="397"/>
        <end position="414"/>
    </location>
</feature>
<dbReference type="PANTHER" id="PTHR10283">
    <property type="entry name" value="SOLUTE CARRIER FAMILY 13 MEMBER"/>
    <property type="match status" value="1"/>
</dbReference>
<dbReference type="GO" id="GO:1905039">
    <property type="term" value="P:carboxylic acid transmembrane transport"/>
    <property type="evidence" value="ECO:0007669"/>
    <property type="project" value="UniProtKB-ARBA"/>
</dbReference>
<dbReference type="Pfam" id="PF00939">
    <property type="entry name" value="Na_sulph_symp"/>
    <property type="match status" value="1"/>
</dbReference>
<feature type="transmembrane region" description="Helical" evidence="5">
    <location>
        <begin position="215"/>
        <end position="242"/>
    </location>
</feature>
<evidence type="ECO:0000256" key="5">
    <source>
        <dbReference type="SAM" id="Phobius"/>
    </source>
</evidence>
<dbReference type="NCBIfam" id="TIGR00785">
    <property type="entry name" value="dass"/>
    <property type="match status" value="1"/>
</dbReference>
<keyword evidence="2 5" id="KW-0812">Transmembrane</keyword>
<feature type="transmembrane region" description="Helical" evidence="5">
    <location>
        <begin position="138"/>
        <end position="160"/>
    </location>
</feature>
<feature type="transmembrane region" description="Helical" evidence="5">
    <location>
        <begin position="12"/>
        <end position="30"/>
    </location>
</feature>
<evidence type="ECO:0000256" key="4">
    <source>
        <dbReference type="ARBA" id="ARBA00023136"/>
    </source>
</evidence>
<feature type="transmembrane region" description="Helical" evidence="5">
    <location>
        <begin position="82"/>
        <end position="101"/>
    </location>
</feature>
<feature type="transmembrane region" description="Helical" evidence="5">
    <location>
        <begin position="172"/>
        <end position="195"/>
    </location>
</feature>
<keyword evidence="7" id="KW-1185">Reference proteome</keyword>
<dbReference type="STRING" id="402734.SAMN05660918_0384"/>
<evidence type="ECO:0000256" key="1">
    <source>
        <dbReference type="ARBA" id="ARBA00004141"/>
    </source>
</evidence>
<keyword evidence="3 5" id="KW-1133">Transmembrane helix</keyword>